<accession>T1ETA4</accession>
<evidence type="ECO:0000313" key="4">
    <source>
        <dbReference type="Proteomes" id="UP000015101"/>
    </source>
</evidence>
<evidence type="ECO:0000313" key="3">
    <source>
        <dbReference type="EnsemblMetazoa" id="HelroP162856"/>
    </source>
</evidence>
<dbReference type="AlphaFoldDB" id="T1ETA4"/>
<dbReference type="InterPro" id="IPR003609">
    <property type="entry name" value="Pan_app"/>
</dbReference>
<dbReference type="PROSITE" id="PS50948">
    <property type="entry name" value="PAN"/>
    <property type="match status" value="1"/>
</dbReference>
<dbReference type="KEGG" id="hro:HELRODRAFT_162856"/>
<dbReference type="InParanoid" id="T1ETA4"/>
<gene>
    <name evidence="3" type="primary">20199804</name>
    <name evidence="2" type="ORF">HELRODRAFT_162856</name>
</gene>
<reference evidence="2 4" key="2">
    <citation type="journal article" date="2013" name="Nature">
        <title>Insights into bilaterian evolution from three spiralian genomes.</title>
        <authorList>
            <person name="Simakov O."/>
            <person name="Marletaz F."/>
            <person name="Cho S.J."/>
            <person name="Edsinger-Gonzales E."/>
            <person name="Havlak P."/>
            <person name="Hellsten U."/>
            <person name="Kuo D.H."/>
            <person name="Larsson T."/>
            <person name="Lv J."/>
            <person name="Arendt D."/>
            <person name="Savage R."/>
            <person name="Osoegawa K."/>
            <person name="de Jong P."/>
            <person name="Grimwood J."/>
            <person name="Chapman J.A."/>
            <person name="Shapiro H."/>
            <person name="Aerts A."/>
            <person name="Otillar R.P."/>
            <person name="Terry A.Y."/>
            <person name="Boore J.L."/>
            <person name="Grigoriev I.V."/>
            <person name="Lindberg D.R."/>
            <person name="Seaver E.C."/>
            <person name="Weisblat D.A."/>
            <person name="Putnam N.H."/>
            <person name="Rokhsar D.S."/>
        </authorList>
    </citation>
    <scope>NUCLEOTIDE SEQUENCE</scope>
</reference>
<organism evidence="3 4">
    <name type="scientific">Helobdella robusta</name>
    <name type="common">Californian leech</name>
    <dbReference type="NCBI Taxonomy" id="6412"/>
    <lineage>
        <taxon>Eukaryota</taxon>
        <taxon>Metazoa</taxon>
        <taxon>Spiralia</taxon>
        <taxon>Lophotrochozoa</taxon>
        <taxon>Annelida</taxon>
        <taxon>Clitellata</taxon>
        <taxon>Hirudinea</taxon>
        <taxon>Rhynchobdellida</taxon>
        <taxon>Glossiphoniidae</taxon>
        <taxon>Helobdella</taxon>
    </lineage>
</organism>
<feature type="domain" description="Apple" evidence="1">
    <location>
        <begin position="17"/>
        <end position="93"/>
    </location>
</feature>
<reference evidence="4" key="1">
    <citation type="submission" date="2012-12" db="EMBL/GenBank/DDBJ databases">
        <authorList>
            <person name="Hellsten U."/>
            <person name="Grimwood J."/>
            <person name="Chapman J.A."/>
            <person name="Shapiro H."/>
            <person name="Aerts A."/>
            <person name="Otillar R.P."/>
            <person name="Terry A.Y."/>
            <person name="Boore J.L."/>
            <person name="Simakov O."/>
            <person name="Marletaz F."/>
            <person name="Cho S.-J."/>
            <person name="Edsinger-Gonzales E."/>
            <person name="Havlak P."/>
            <person name="Kuo D.-H."/>
            <person name="Larsson T."/>
            <person name="Lv J."/>
            <person name="Arendt D."/>
            <person name="Savage R."/>
            <person name="Osoegawa K."/>
            <person name="de Jong P."/>
            <person name="Lindberg D.R."/>
            <person name="Seaver E.C."/>
            <person name="Weisblat D.A."/>
            <person name="Putnam N.H."/>
            <person name="Grigoriev I.V."/>
            <person name="Rokhsar D.S."/>
        </authorList>
    </citation>
    <scope>NUCLEOTIDE SEQUENCE</scope>
</reference>
<dbReference type="EnsemblMetazoa" id="HelroT162856">
    <property type="protein sequence ID" value="HelroP162856"/>
    <property type="gene ID" value="HelroG162856"/>
</dbReference>
<dbReference type="Gene3D" id="3.50.4.10">
    <property type="entry name" value="Hepatocyte Growth Factor"/>
    <property type="match status" value="2"/>
</dbReference>
<reference evidence="3" key="3">
    <citation type="submission" date="2015-06" db="UniProtKB">
        <authorList>
            <consortium name="EnsemblMetazoa"/>
        </authorList>
    </citation>
    <scope>IDENTIFICATION</scope>
</reference>
<dbReference type="EMBL" id="KB097143">
    <property type="protein sequence ID" value="ESN99333.1"/>
    <property type="molecule type" value="Genomic_DNA"/>
</dbReference>
<dbReference type="SUPFAM" id="SSF57414">
    <property type="entry name" value="Hairpin loop containing domain-like"/>
    <property type="match status" value="1"/>
</dbReference>
<proteinExistence type="predicted"/>
<protein>
    <recommendedName>
        <fullName evidence="1">Apple domain-containing protein</fullName>
    </recommendedName>
</protein>
<dbReference type="HOGENOM" id="CLU_1350203_0_0_1"/>
<keyword evidence="4" id="KW-1185">Reference proteome</keyword>
<dbReference type="CTD" id="20199804"/>
<dbReference type="GeneID" id="20199804"/>
<dbReference type="RefSeq" id="XP_009023193.1">
    <property type="nucleotide sequence ID" value="XM_009024945.1"/>
</dbReference>
<evidence type="ECO:0000259" key="1">
    <source>
        <dbReference type="PROSITE" id="PS50948"/>
    </source>
</evidence>
<dbReference type="Proteomes" id="UP000015101">
    <property type="component" value="Unassembled WGS sequence"/>
</dbReference>
<name>T1ETA4_HELRO</name>
<dbReference type="InterPro" id="IPR006583">
    <property type="entry name" value="PAN-3_domain"/>
</dbReference>
<dbReference type="Pfam" id="PF08277">
    <property type="entry name" value="PAN_3"/>
    <property type="match status" value="1"/>
</dbReference>
<sequence length="203" mass="23717">MNYNKELLQQNDEYAECWTKTDEHKIIGLSKVSINTTEECLTYCIESKDCKAVDFDTKTVPPCWVQTDTRLNVAKSYLHKAKTVTDYYINRQCIHKLKIHDCWSVTNMHHYPDLEKVTFLEIESCLKYCWEQSKCFVVDFDENTEPPCWVQNISFDIRKSAIKPHPTATNYILDKNCKLPKIKLTKSAISSFPVDQINGLVEY</sequence>
<dbReference type="EMBL" id="AMQM01001201">
    <property type="status" value="NOT_ANNOTATED_CDS"/>
    <property type="molecule type" value="Genomic_DNA"/>
</dbReference>
<evidence type="ECO:0000313" key="2">
    <source>
        <dbReference type="EMBL" id="ESN99333.1"/>
    </source>
</evidence>
<dbReference type="Pfam" id="PF00024">
    <property type="entry name" value="PAN_1"/>
    <property type="match status" value="1"/>
</dbReference>